<feature type="transmembrane region" description="Helical" evidence="11">
    <location>
        <begin position="12"/>
        <end position="34"/>
    </location>
</feature>
<dbReference type="GO" id="GO:0005634">
    <property type="term" value="C:nucleus"/>
    <property type="evidence" value="ECO:0007669"/>
    <property type="project" value="UniProtKB-SubCell"/>
</dbReference>
<keyword evidence="7 10" id="KW-0238">DNA-binding</keyword>
<keyword evidence="10" id="KW-0547">Nucleotide-binding</keyword>
<dbReference type="EMBL" id="DUZY01000002">
    <property type="protein sequence ID" value="DAD29845.1"/>
    <property type="molecule type" value="Genomic_DNA"/>
</dbReference>
<comment type="similarity">
    <text evidence="10">Belongs to the ORC1 family.</text>
</comment>
<evidence type="ECO:0000256" key="3">
    <source>
        <dbReference type="ARBA" id="ARBA00005542"/>
    </source>
</evidence>
<keyword evidence="8 11" id="KW-0472">Membrane</keyword>
<comment type="function">
    <text evidence="10">Component of the origin recognition complex (ORC) that binds origins of replication. DNA-binding is ATP-dependent, however specific DNA sequences that define origins of replication have not been identified so far. ORC is required to assemble the pre-replication complex necessary to initiate DNA replication.</text>
</comment>
<keyword evidence="10" id="KW-0235">DNA replication</keyword>
<keyword evidence="4" id="KW-1003">Cell membrane</keyword>
<keyword evidence="13" id="KW-1185">Reference proteome</keyword>
<dbReference type="GO" id="GO:0005524">
    <property type="term" value="F:ATP binding"/>
    <property type="evidence" value="ECO:0007669"/>
    <property type="project" value="UniProtKB-KW"/>
</dbReference>
<comment type="subcellular location">
    <subcellularLocation>
        <location evidence="2">Cell membrane</location>
        <topology evidence="2">Multi-pass membrane protein</topology>
    </subcellularLocation>
    <subcellularLocation>
        <location evidence="1 10">Nucleus</location>
    </subcellularLocation>
</comment>
<evidence type="ECO:0000256" key="7">
    <source>
        <dbReference type="ARBA" id="ARBA00023125"/>
    </source>
</evidence>
<evidence type="ECO:0000256" key="8">
    <source>
        <dbReference type="ARBA" id="ARBA00023136"/>
    </source>
</evidence>
<dbReference type="InterPro" id="IPR050311">
    <property type="entry name" value="ORC1/CDC6"/>
</dbReference>
<dbReference type="Pfam" id="PF12036">
    <property type="entry name" value="DUF3522"/>
    <property type="match status" value="1"/>
</dbReference>
<dbReference type="PANTHER" id="PTHR10763">
    <property type="entry name" value="CELL DIVISION CONTROL PROTEIN 6-RELATED"/>
    <property type="match status" value="1"/>
</dbReference>
<evidence type="ECO:0000256" key="10">
    <source>
        <dbReference type="RuleBase" id="RU365058"/>
    </source>
</evidence>
<keyword evidence="6 11" id="KW-1133">Transmembrane helix</keyword>
<accession>A0A822YFV8</accession>
<comment type="similarity">
    <text evidence="3">Belongs to the TMEM8 family.</text>
</comment>
<proteinExistence type="inferred from homology"/>
<evidence type="ECO:0000256" key="2">
    <source>
        <dbReference type="ARBA" id="ARBA00004651"/>
    </source>
</evidence>
<evidence type="ECO:0000256" key="11">
    <source>
        <dbReference type="SAM" id="Phobius"/>
    </source>
</evidence>
<gene>
    <name evidence="12" type="ORF">HUJ06_031313</name>
</gene>
<keyword evidence="10" id="KW-0067">ATP-binding</keyword>
<evidence type="ECO:0000256" key="5">
    <source>
        <dbReference type="ARBA" id="ARBA00022692"/>
    </source>
</evidence>
<organism evidence="12 13">
    <name type="scientific">Nelumbo nucifera</name>
    <name type="common">Sacred lotus</name>
    <dbReference type="NCBI Taxonomy" id="4432"/>
    <lineage>
        <taxon>Eukaryota</taxon>
        <taxon>Viridiplantae</taxon>
        <taxon>Streptophyta</taxon>
        <taxon>Embryophyta</taxon>
        <taxon>Tracheophyta</taxon>
        <taxon>Spermatophyta</taxon>
        <taxon>Magnoliopsida</taxon>
        <taxon>Proteales</taxon>
        <taxon>Nelumbonaceae</taxon>
        <taxon>Nelumbo</taxon>
    </lineage>
</organism>
<evidence type="ECO:0000256" key="4">
    <source>
        <dbReference type="ARBA" id="ARBA00022475"/>
    </source>
</evidence>
<keyword evidence="5 11" id="KW-0812">Transmembrane</keyword>
<evidence type="ECO:0000256" key="1">
    <source>
        <dbReference type="ARBA" id="ARBA00004123"/>
    </source>
</evidence>
<evidence type="ECO:0000313" key="12">
    <source>
        <dbReference type="EMBL" id="DAD29845.1"/>
    </source>
</evidence>
<dbReference type="Proteomes" id="UP000607653">
    <property type="component" value="Unassembled WGS sequence"/>
</dbReference>
<evidence type="ECO:0000256" key="9">
    <source>
        <dbReference type="ARBA" id="ARBA00023242"/>
    </source>
</evidence>
<dbReference type="InterPro" id="IPR021910">
    <property type="entry name" value="NGX6/PGAP6/MYMK"/>
</dbReference>
<evidence type="ECO:0000256" key="6">
    <source>
        <dbReference type="ARBA" id="ARBA00022989"/>
    </source>
</evidence>
<reference evidence="12 13" key="1">
    <citation type="journal article" date="2020" name="Mol. Biol. Evol.">
        <title>Distinct Expression and Methylation Patterns for Genes with Different Fates following a Single Whole-Genome Duplication in Flowering Plants.</title>
        <authorList>
            <person name="Shi T."/>
            <person name="Rahmani R.S."/>
            <person name="Gugger P.F."/>
            <person name="Wang M."/>
            <person name="Li H."/>
            <person name="Zhang Y."/>
            <person name="Li Z."/>
            <person name="Wang Q."/>
            <person name="Van de Peer Y."/>
            <person name="Marchal K."/>
            <person name="Chen J."/>
        </authorList>
    </citation>
    <scope>NUCLEOTIDE SEQUENCE [LARGE SCALE GENOMIC DNA]</scope>
    <source>
        <tissue evidence="12">Leaf</tissue>
    </source>
</reference>
<sequence length="118" mass="13344">MLQLSESLHHRISVLVSFVLLESLLVVMMQMHYVMKNCSRLSKVFLVAMVHELYKTGMGETTFEKIATTISCLCASNGEAFPGWDVLLRVGCRLNFPSDDVAFALKDSKEIPWLAKYL</sequence>
<dbReference type="GO" id="GO:0005886">
    <property type="term" value="C:plasma membrane"/>
    <property type="evidence" value="ECO:0007669"/>
    <property type="project" value="UniProtKB-SubCell"/>
</dbReference>
<comment type="caution">
    <text evidence="12">The sequence shown here is derived from an EMBL/GenBank/DDBJ whole genome shotgun (WGS) entry which is preliminary data.</text>
</comment>
<dbReference type="GO" id="GO:0003677">
    <property type="term" value="F:DNA binding"/>
    <property type="evidence" value="ECO:0007669"/>
    <property type="project" value="UniProtKB-KW"/>
</dbReference>
<dbReference type="AlphaFoldDB" id="A0A822YFV8"/>
<keyword evidence="9 10" id="KW-0539">Nucleus</keyword>
<protein>
    <recommendedName>
        <fullName evidence="10">Origin recognition complex subunit 1</fullName>
    </recommendedName>
</protein>
<name>A0A822YFV8_NELNU</name>
<evidence type="ECO:0000313" key="13">
    <source>
        <dbReference type="Proteomes" id="UP000607653"/>
    </source>
</evidence>
<comment type="subunit">
    <text evidence="10">Component of the origin recognition complex (ORC) composed of at least ORC1, ORC2, ORC3, ORC4, ORC5 and ORC6. ORC is regulated in a cell-cycle and development dependent manner. It is sequentially assembled at the exit from anaphase of mitosis and disassembled as cells enter S phase. Binds unmodified and methylated histone H3.</text>
</comment>
<dbReference type="PANTHER" id="PTHR10763:SF23">
    <property type="entry name" value="ORIGIN RECOGNITION COMPLEX SUBUNIT 1"/>
    <property type="match status" value="1"/>
</dbReference>
<dbReference type="GO" id="GO:0006260">
    <property type="term" value="P:DNA replication"/>
    <property type="evidence" value="ECO:0007669"/>
    <property type="project" value="UniProtKB-KW"/>
</dbReference>